<reference evidence="1" key="1">
    <citation type="submission" date="2017-12" db="EMBL/GenBank/DDBJ databases">
        <title>FDA dAtabase for Regulatory Grade micrObial Sequences (FDA-ARGOS): Supporting development and validation of Infectious Disease Dx tests.</title>
        <authorList>
            <person name="Hoffmann M."/>
            <person name="Allard M."/>
            <person name="Evans P."/>
            <person name="Brown E."/>
            <person name="Tallon L.J."/>
            <person name="Sadzewicz L."/>
            <person name="Sengamalay N."/>
            <person name="Ott S."/>
            <person name="Godinez A."/>
            <person name="Nagaraj S."/>
            <person name="Vavikolanu K."/>
            <person name="Aluvathingal J."/>
            <person name="Nadendla S."/>
            <person name="Hobson J."/>
            <person name="Sichtig H."/>
        </authorList>
    </citation>
    <scope>NUCLEOTIDE SEQUENCE [LARGE SCALE GENOMIC DNA]</scope>
    <source>
        <strain evidence="1">FDAARGOS_113</strain>
    </source>
</reference>
<accession>A0A2J9UYK8</accession>
<comment type="caution">
    <text evidence="1">The sequence shown here is derived from an EMBL/GenBank/DDBJ whole genome shotgun (WGS) entry which is preliminary data.</text>
</comment>
<dbReference type="EMBL" id="LOSJ02000002">
    <property type="protein sequence ID" value="PNM56595.1"/>
    <property type="molecule type" value="Genomic_DNA"/>
</dbReference>
<dbReference type="AlphaFoldDB" id="A0A2J9UYK8"/>
<proteinExistence type="predicted"/>
<name>A0A2J9UYK8_VIBMI</name>
<keyword evidence="2" id="KW-1185">Reference proteome</keyword>
<evidence type="ECO:0000313" key="2">
    <source>
        <dbReference type="Proteomes" id="UP000053748"/>
    </source>
</evidence>
<evidence type="ECO:0000313" key="1">
    <source>
        <dbReference type="EMBL" id="PNM56595.1"/>
    </source>
</evidence>
<dbReference type="Proteomes" id="UP000053748">
    <property type="component" value="Unassembled WGS sequence"/>
</dbReference>
<sequence length="75" mass="8399">MWAFHYGEFFGHNTVLLVRINIPFPLEAAAVLAVHVHPKHIVIYAHGDALICHQPATLSGLGIDFMLVKHDKVLF</sequence>
<protein>
    <submittedName>
        <fullName evidence="1">Uncharacterized protein</fullName>
    </submittedName>
</protein>
<gene>
    <name evidence="1" type="ORF">AL544_011150</name>
</gene>
<organism evidence="1 2">
    <name type="scientific">Vibrio mimicus</name>
    <dbReference type="NCBI Taxonomy" id="674"/>
    <lineage>
        <taxon>Bacteria</taxon>
        <taxon>Pseudomonadati</taxon>
        <taxon>Pseudomonadota</taxon>
        <taxon>Gammaproteobacteria</taxon>
        <taxon>Vibrionales</taxon>
        <taxon>Vibrionaceae</taxon>
        <taxon>Vibrio</taxon>
    </lineage>
</organism>